<dbReference type="PANTHER" id="PTHR10997">
    <property type="entry name" value="IMPORTIN-7, 8, 11"/>
    <property type="match status" value="1"/>
</dbReference>
<evidence type="ECO:0000313" key="7">
    <source>
        <dbReference type="Proteomes" id="UP000193218"/>
    </source>
</evidence>
<dbReference type="GO" id="GO:0005829">
    <property type="term" value="C:cytosol"/>
    <property type="evidence" value="ECO:0007669"/>
    <property type="project" value="TreeGrafter"/>
</dbReference>
<organism evidence="6 7">
    <name type="scientific">Kockovaella imperatae</name>
    <dbReference type="NCBI Taxonomy" id="4999"/>
    <lineage>
        <taxon>Eukaryota</taxon>
        <taxon>Fungi</taxon>
        <taxon>Dikarya</taxon>
        <taxon>Basidiomycota</taxon>
        <taxon>Agaricomycotina</taxon>
        <taxon>Tremellomycetes</taxon>
        <taxon>Tremellales</taxon>
        <taxon>Cuniculitremaceae</taxon>
        <taxon>Kockovaella</taxon>
    </lineage>
</organism>
<dbReference type="OrthoDB" id="361693at2759"/>
<dbReference type="Pfam" id="PF03810">
    <property type="entry name" value="IBN_N"/>
    <property type="match status" value="1"/>
</dbReference>
<dbReference type="STRING" id="4999.A0A1Y1UFZ6"/>
<reference evidence="6 7" key="1">
    <citation type="submission" date="2017-03" db="EMBL/GenBank/DDBJ databases">
        <title>Widespread Adenine N6-methylation of Active Genes in Fungi.</title>
        <authorList>
            <consortium name="DOE Joint Genome Institute"/>
            <person name="Mondo S.J."/>
            <person name="Dannebaum R.O."/>
            <person name="Kuo R.C."/>
            <person name="Louie K.B."/>
            <person name="Bewick A.J."/>
            <person name="Labutti K."/>
            <person name="Haridas S."/>
            <person name="Kuo A."/>
            <person name="Salamov A."/>
            <person name="Ahrendt S.R."/>
            <person name="Lau R."/>
            <person name="Bowen B.P."/>
            <person name="Lipzen A."/>
            <person name="Sullivan W."/>
            <person name="Andreopoulos W.B."/>
            <person name="Clum A."/>
            <person name="Lindquist E."/>
            <person name="Daum C."/>
            <person name="Northen T.R."/>
            <person name="Ramamoorthy G."/>
            <person name="Schmitz R.J."/>
            <person name="Gryganskyi A."/>
            <person name="Culley D."/>
            <person name="Magnuson J."/>
            <person name="James T.Y."/>
            <person name="O'Malley M.A."/>
            <person name="Stajich J.E."/>
            <person name="Spatafora J.W."/>
            <person name="Visel A."/>
            <person name="Grigoriev I.V."/>
        </authorList>
    </citation>
    <scope>NUCLEOTIDE SEQUENCE [LARGE SCALE GENOMIC DNA]</scope>
    <source>
        <strain evidence="6 7">NRRL Y-17943</strain>
    </source>
</reference>
<dbReference type="InterPro" id="IPR001494">
    <property type="entry name" value="Importin-beta_N"/>
</dbReference>
<dbReference type="AlphaFoldDB" id="A0A1Y1UFZ6"/>
<keyword evidence="7" id="KW-1185">Reference proteome</keyword>
<dbReference type="RefSeq" id="XP_021870558.1">
    <property type="nucleotide sequence ID" value="XM_022016154.1"/>
</dbReference>
<dbReference type="InParanoid" id="A0A1Y1UFZ6"/>
<dbReference type="GO" id="GO:0006606">
    <property type="term" value="P:protein import into nucleus"/>
    <property type="evidence" value="ECO:0007669"/>
    <property type="project" value="TreeGrafter"/>
</dbReference>
<evidence type="ECO:0000256" key="4">
    <source>
        <dbReference type="ARBA" id="ARBA00023242"/>
    </source>
</evidence>
<dbReference type="EMBL" id="NBSH01000008">
    <property type="protein sequence ID" value="ORX36457.1"/>
    <property type="molecule type" value="Genomic_DNA"/>
</dbReference>
<comment type="subcellular location">
    <subcellularLocation>
        <location evidence="1">Nucleus</location>
    </subcellularLocation>
</comment>
<dbReference type="Pfam" id="PF25758">
    <property type="entry name" value="TPR_IPO11"/>
    <property type="match status" value="1"/>
</dbReference>
<keyword evidence="3" id="KW-0813">Transport</keyword>
<evidence type="ECO:0000256" key="1">
    <source>
        <dbReference type="ARBA" id="ARBA00004123"/>
    </source>
</evidence>
<dbReference type="Proteomes" id="UP000193218">
    <property type="component" value="Unassembled WGS sequence"/>
</dbReference>
<comment type="caution">
    <text evidence="6">The sequence shown here is derived from an EMBL/GenBank/DDBJ whole genome shotgun (WGS) entry which is preliminary data.</text>
</comment>
<comment type="similarity">
    <text evidence="2">Belongs to the importin beta family.</text>
</comment>
<evidence type="ECO:0000259" key="5">
    <source>
        <dbReference type="PROSITE" id="PS50166"/>
    </source>
</evidence>
<sequence>MNGGSDQIRSFLHSLVQPASHEQYVRDQKALTDLFKEPGFFLTLQLLAADKSLPQPERHMASVISGRELETKWRSKMLVPEARKPEVRQTLFSFLEEEDFGIARPQLGLLVSVARIELPRHFPNLPQLLLNPLLTCLSQMSVGPNANLSPAGSTLLINSLWTISALVKEWRTVKLTAGAEVMKMLESVLVEPVGRVLQIWAESQASGLDDWVTEESGRLAFKILARFALWHWGKAKGHQTEEAIHRIHALVHHTAHYTPVIHEHRLRLISTTSATRFKVLQTLYKLIRAIGKWWRSMIGIDPKGFCKINGTITGVGWWWGQVGTVVSHAEGDINDNDAAEESYPKRFLLLGLLLFKDVLPILSVDHANVFTPDFVLSALRLLIDKMLPLTTTDLDALEEEPEEWSIREVSDEEAWAFEFRPCAERVLIALNNACRHLPATSKVIEPEVLRMLQEAESVPPAELPVILRREALYCAIGRLSRSMSSHGGLDFRAFLTGTGSWLGQDIPGLRILKRRLAWLIGQWVQSEEECAQLDILWQILVHLLSERGESSDRAVNLAAVTSIKESVDLWDVDIAYFIPHLQTTTSELIKVLGECITLDGKRQVNDAIGVVIERTGEKILPFLPDLARSIPTLWHGAASLEGEWLFKASLVVLTQKLVGAAKASSGQLMELVIPLIEESLIPPAKDFFEEDGLILWQASLYNAASPYEPTPATGLIRLVPGLLNMLSHNMDLLDKALGLLESYLLLDAPGMIQQYGPAIASALAKALALSKPNSTALRRLLATLSLSVRVAPLSQWAPLLLDSDIFANVIAALEDDKASGLILAAYLEILARLALVDPAGYLGMIKESAMRQGRDFEKLLDECLDAIWRNFDYVGDTRMRKAVGMAAARLLTTGHHLVLERIDGEFMNIFLDVLGELSESQDEITGAETNLKPWKDEHPTLWSEVENTPEGDRRNALENEDPAFKVPFKAFLIEALHRANEVGMGPYWDKADAGTKHSLEKFLS</sequence>
<dbReference type="Gene3D" id="1.25.10.10">
    <property type="entry name" value="Leucine-rich Repeat Variant"/>
    <property type="match status" value="1"/>
</dbReference>
<dbReference type="SUPFAM" id="SSF48371">
    <property type="entry name" value="ARM repeat"/>
    <property type="match status" value="1"/>
</dbReference>
<dbReference type="GO" id="GO:0005635">
    <property type="term" value="C:nuclear envelope"/>
    <property type="evidence" value="ECO:0007669"/>
    <property type="project" value="TreeGrafter"/>
</dbReference>
<dbReference type="PANTHER" id="PTHR10997:SF7">
    <property type="entry name" value="IMPORTIN-11"/>
    <property type="match status" value="1"/>
</dbReference>
<keyword evidence="4" id="KW-0539">Nucleus</keyword>
<evidence type="ECO:0000256" key="2">
    <source>
        <dbReference type="ARBA" id="ARBA00007991"/>
    </source>
</evidence>
<dbReference type="InterPro" id="IPR011989">
    <property type="entry name" value="ARM-like"/>
</dbReference>
<dbReference type="FunCoup" id="A0A1Y1UFZ6">
    <property type="interactions" value="538"/>
</dbReference>
<evidence type="ECO:0000313" key="6">
    <source>
        <dbReference type="EMBL" id="ORX36457.1"/>
    </source>
</evidence>
<dbReference type="PROSITE" id="PS50166">
    <property type="entry name" value="IMPORTIN_B_NT"/>
    <property type="match status" value="1"/>
</dbReference>
<gene>
    <name evidence="6" type="ORF">BD324DRAFT_628896</name>
</gene>
<accession>A0A1Y1UFZ6</accession>
<dbReference type="InterPro" id="IPR058669">
    <property type="entry name" value="TPR_IPO7/11-like"/>
</dbReference>
<protein>
    <submittedName>
        <fullName evidence="6">Armadillo-type protein</fullName>
    </submittedName>
</protein>
<dbReference type="InterPro" id="IPR016024">
    <property type="entry name" value="ARM-type_fold"/>
</dbReference>
<feature type="domain" description="Importin N-terminal" evidence="5">
    <location>
        <begin position="27"/>
        <end position="97"/>
    </location>
</feature>
<dbReference type="GeneID" id="33557963"/>
<dbReference type="GO" id="GO:0031267">
    <property type="term" value="F:small GTPase binding"/>
    <property type="evidence" value="ECO:0007669"/>
    <property type="project" value="InterPro"/>
</dbReference>
<evidence type="ECO:0000256" key="3">
    <source>
        <dbReference type="ARBA" id="ARBA00022448"/>
    </source>
</evidence>
<name>A0A1Y1UFZ6_9TREE</name>
<proteinExistence type="inferred from homology"/>